<protein>
    <submittedName>
        <fullName evidence="1">Uncharacterized protein</fullName>
    </submittedName>
</protein>
<gene>
    <name evidence="1" type="ORF">LCGC14_0801010</name>
</gene>
<sequence>MSSCIWCMQPFEPGEKVRSIHPITGLMHPQYHIFPDGANMFGDPVRNVCEDEHEDEHVHEGCAQKYCAKVGLAYDPGLAELPTFHRLFGG</sequence>
<dbReference type="EMBL" id="LAZR01002157">
    <property type="protein sequence ID" value="KKN33695.1"/>
    <property type="molecule type" value="Genomic_DNA"/>
</dbReference>
<organism evidence="1">
    <name type="scientific">marine sediment metagenome</name>
    <dbReference type="NCBI Taxonomy" id="412755"/>
    <lineage>
        <taxon>unclassified sequences</taxon>
        <taxon>metagenomes</taxon>
        <taxon>ecological metagenomes</taxon>
    </lineage>
</organism>
<reference evidence="1" key="1">
    <citation type="journal article" date="2015" name="Nature">
        <title>Complex archaea that bridge the gap between prokaryotes and eukaryotes.</title>
        <authorList>
            <person name="Spang A."/>
            <person name="Saw J.H."/>
            <person name="Jorgensen S.L."/>
            <person name="Zaremba-Niedzwiedzka K."/>
            <person name="Martijn J."/>
            <person name="Lind A.E."/>
            <person name="van Eijk R."/>
            <person name="Schleper C."/>
            <person name="Guy L."/>
            <person name="Ettema T.J."/>
        </authorList>
    </citation>
    <scope>NUCLEOTIDE SEQUENCE</scope>
</reference>
<evidence type="ECO:0000313" key="1">
    <source>
        <dbReference type="EMBL" id="KKN33695.1"/>
    </source>
</evidence>
<accession>A0A0F9PPI1</accession>
<proteinExistence type="predicted"/>
<name>A0A0F9PPI1_9ZZZZ</name>
<comment type="caution">
    <text evidence="1">The sequence shown here is derived from an EMBL/GenBank/DDBJ whole genome shotgun (WGS) entry which is preliminary data.</text>
</comment>
<dbReference type="AlphaFoldDB" id="A0A0F9PPI1"/>